<reference evidence="1" key="1">
    <citation type="submission" date="2019-11" db="EMBL/GenBank/DDBJ databases">
        <authorList>
            <person name="Feng L."/>
        </authorList>
    </citation>
    <scope>NUCLEOTIDE SEQUENCE</scope>
    <source>
        <strain evidence="1">BovatusLFYP28</strain>
    </source>
</reference>
<gene>
    <name evidence="1" type="ORF">BOLFYP28_00083</name>
</gene>
<name>A0A6N2QXY7_BACOV</name>
<protein>
    <submittedName>
        <fullName evidence="1">Uncharacterized protein</fullName>
    </submittedName>
</protein>
<dbReference type="AlphaFoldDB" id="A0A6N2QXY7"/>
<dbReference type="EMBL" id="CACRTD010000001">
    <property type="protein sequence ID" value="VYS73473.1"/>
    <property type="molecule type" value="Genomic_DNA"/>
</dbReference>
<sequence length="30" mass="3159">MSAHAEYVLDISASLIVDTDVLIGLSIKSP</sequence>
<evidence type="ECO:0000313" key="1">
    <source>
        <dbReference type="EMBL" id="VYS73473.1"/>
    </source>
</evidence>
<proteinExistence type="predicted"/>
<organism evidence="1">
    <name type="scientific">Bacteroides ovatus</name>
    <dbReference type="NCBI Taxonomy" id="28116"/>
    <lineage>
        <taxon>Bacteria</taxon>
        <taxon>Pseudomonadati</taxon>
        <taxon>Bacteroidota</taxon>
        <taxon>Bacteroidia</taxon>
        <taxon>Bacteroidales</taxon>
        <taxon>Bacteroidaceae</taxon>
        <taxon>Bacteroides</taxon>
    </lineage>
</organism>
<accession>A0A6N2QXY7</accession>